<sequence length="96" mass="10847">MYDILLIINMKKIYIILLATILCIFCLLSHVTLGCRVKIAAYFPAILSTFLLLNEIIMEVRKVLILFLGIVTLIYASMSLIYGSPGFSSYLYPSSF</sequence>
<name>C7BRW6_PHOAA</name>
<keyword evidence="1" id="KW-1133">Transmembrane helix</keyword>
<keyword evidence="1" id="KW-0472">Membrane</keyword>
<evidence type="ECO:0000256" key="1">
    <source>
        <dbReference type="SAM" id="Phobius"/>
    </source>
</evidence>
<dbReference type="Proteomes" id="UP000002747">
    <property type="component" value="Chromosome"/>
</dbReference>
<dbReference type="EMBL" id="FM162591">
    <property type="protein sequence ID" value="CAQ83686.1"/>
    <property type="molecule type" value="Genomic_DNA"/>
</dbReference>
<keyword evidence="1" id="KW-0812">Transmembrane</keyword>
<accession>C7BRW6</accession>
<protein>
    <submittedName>
        <fullName evidence="2">Uncharacterized protein</fullName>
    </submittedName>
</protein>
<gene>
    <name evidence="2" type="ordered locus">PAU_01594</name>
</gene>
<dbReference type="AlphaFoldDB" id="C7BRW6"/>
<organism evidence="2 3">
    <name type="scientific">Photorhabdus asymbiotica subsp. asymbiotica (strain ATCC 43949 / 3105-77)</name>
    <name type="common">Xenorhabdus luminescens (strain 2)</name>
    <dbReference type="NCBI Taxonomy" id="553480"/>
    <lineage>
        <taxon>Bacteria</taxon>
        <taxon>Pseudomonadati</taxon>
        <taxon>Pseudomonadota</taxon>
        <taxon>Gammaproteobacteria</taxon>
        <taxon>Enterobacterales</taxon>
        <taxon>Morganellaceae</taxon>
        <taxon>Photorhabdus</taxon>
    </lineage>
</organism>
<proteinExistence type="predicted"/>
<feature type="transmembrane region" description="Helical" evidence="1">
    <location>
        <begin position="64"/>
        <end position="83"/>
    </location>
</feature>
<evidence type="ECO:0000313" key="2">
    <source>
        <dbReference type="EMBL" id="CAQ83686.1"/>
    </source>
</evidence>
<feature type="transmembrane region" description="Helical" evidence="1">
    <location>
        <begin position="12"/>
        <end position="33"/>
    </location>
</feature>
<dbReference type="eggNOG" id="COG2194">
    <property type="taxonomic scope" value="Bacteria"/>
</dbReference>
<evidence type="ECO:0000313" key="3">
    <source>
        <dbReference type="Proteomes" id="UP000002747"/>
    </source>
</evidence>
<feature type="transmembrane region" description="Helical" evidence="1">
    <location>
        <begin position="39"/>
        <end position="57"/>
    </location>
</feature>
<dbReference type="KEGG" id="pay:PAU_01594"/>
<dbReference type="STRING" id="291112.PAU_01594"/>
<reference evidence="2 3" key="1">
    <citation type="journal article" date="2009" name="BMC Genomics">
        <title>Comparative genomics of the emerging human pathogen Photorhabdus asymbiotica with the insect pathogen Photorhabdus luminescens.</title>
        <authorList>
            <person name="Wilkinson P."/>
            <person name="Waterfield N.R."/>
            <person name="Crossman L."/>
            <person name="Corton C."/>
            <person name="Sanchez-Contreras M."/>
            <person name="Vlisidou I."/>
            <person name="Barron A."/>
            <person name="Bignell A."/>
            <person name="Clark L."/>
            <person name="Ormond D."/>
            <person name="Mayho M."/>
            <person name="Bason N."/>
            <person name="Smith F."/>
            <person name="Simmonds M."/>
            <person name="Churcher C."/>
            <person name="Harris D."/>
            <person name="Thompson N.R."/>
            <person name="Quail M."/>
            <person name="Parkhill J."/>
            <person name="ffrench-Constant R.H."/>
        </authorList>
    </citation>
    <scope>NUCLEOTIDE SEQUENCE [LARGE SCALE GENOMIC DNA]</scope>
    <source>
        <strain evidence="3">ATCC 43949 / 3105-77</strain>
    </source>
</reference>